<dbReference type="InterPro" id="IPR056884">
    <property type="entry name" value="NPHP3-like_N"/>
</dbReference>
<evidence type="ECO:0000313" key="3">
    <source>
        <dbReference type="EMBL" id="KIM81485.1"/>
    </source>
</evidence>
<dbReference type="EMBL" id="KN832998">
    <property type="protein sequence ID" value="KIM81485.1"/>
    <property type="molecule type" value="Genomic_DNA"/>
</dbReference>
<dbReference type="InParanoid" id="A0A0C3F9Z9"/>
<name>A0A0C3F9Z9_PILCF</name>
<keyword evidence="1" id="KW-0677">Repeat</keyword>
<protein>
    <recommendedName>
        <fullName evidence="2">Nephrocystin 3-like N-terminal domain-containing protein</fullName>
    </recommendedName>
</protein>
<accession>A0A0C3F9Z9</accession>
<sequence>MAPNEYLDWRDGDVSTLWCYGKPGVGKTVITGEKYRIHTAIFVEIECVITQTALFAFRDSSRVGKGAESPPKALQLFSYSLELIEVHSRLHLPRDMLRRTVISHTTSALGAYQCHQCLQFFGIRVGGLNIEVM</sequence>
<dbReference type="AlphaFoldDB" id="A0A0C3F9Z9"/>
<reference evidence="4" key="2">
    <citation type="submission" date="2015-01" db="EMBL/GenBank/DDBJ databases">
        <title>Evolutionary Origins and Diversification of the Mycorrhizal Mutualists.</title>
        <authorList>
            <consortium name="DOE Joint Genome Institute"/>
            <consortium name="Mycorrhizal Genomics Consortium"/>
            <person name="Kohler A."/>
            <person name="Kuo A."/>
            <person name="Nagy L.G."/>
            <person name="Floudas D."/>
            <person name="Copeland A."/>
            <person name="Barry K.W."/>
            <person name="Cichocki N."/>
            <person name="Veneault-Fourrey C."/>
            <person name="LaButti K."/>
            <person name="Lindquist E.A."/>
            <person name="Lipzen A."/>
            <person name="Lundell T."/>
            <person name="Morin E."/>
            <person name="Murat C."/>
            <person name="Riley R."/>
            <person name="Ohm R."/>
            <person name="Sun H."/>
            <person name="Tunlid A."/>
            <person name="Henrissat B."/>
            <person name="Grigoriev I.V."/>
            <person name="Hibbett D.S."/>
            <person name="Martin F."/>
        </authorList>
    </citation>
    <scope>NUCLEOTIDE SEQUENCE [LARGE SCALE GENOMIC DNA]</scope>
    <source>
        <strain evidence="4">F 1598</strain>
    </source>
</reference>
<evidence type="ECO:0000259" key="2">
    <source>
        <dbReference type="Pfam" id="PF24883"/>
    </source>
</evidence>
<dbReference type="OrthoDB" id="1577640at2759"/>
<proteinExistence type="predicted"/>
<organism evidence="3 4">
    <name type="scientific">Piloderma croceum (strain F 1598)</name>
    <dbReference type="NCBI Taxonomy" id="765440"/>
    <lineage>
        <taxon>Eukaryota</taxon>
        <taxon>Fungi</taxon>
        <taxon>Dikarya</taxon>
        <taxon>Basidiomycota</taxon>
        <taxon>Agaricomycotina</taxon>
        <taxon>Agaricomycetes</taxon>
        <taxon>Agaricomycetidae</taxon>
        <taxon>Atheliales</taxon>
        <taxon>Atheliaceae</taxon>
        <taxon>Piloderma</taxon>
    </lineage>
</organism>
<gene>
    <name evidence="3" type="ORF">PILCRDRAFT_494208</name>
</gene>
<evidence type="ECO:0000256" key="1">
    <source>
        <dbReference type="ARBA" id="ARBA00022737"/>
    </source>
</evidence>
<keyword evidence="4" id="KW-1185">Reference proteome</keyword>
<dbReference type="HOGENOM" id="CLU_1907468_0_0_1"/>
<dbReference type="Proteomes" id="UP000054166">
    <property type="component" value="Unassembled WGS sequence"/>
</dbReference>
<evidence type="ECO:0000313" key="4">
    <source>
        <dbReference type="Proteomes" id="UP000054166"/>
    </source>
</evidence>
<dbReference type="Pfam" id="PF24883">
    <property type="entry name" value="NPHP3_N"/>
    <property type="match status" value="1"/>
</dbReference>
<feature type="domain" description="Nephrocystin 3-like N-terminal" evidence="2">
    <location>
        <begin position="5"/>
        <end position="32"/>
    </location>
</feature>
<reference evidence="3 4" key="1">
    <citation type="submission" date="2014-04" db="EMBL/GenBank/DDBJ databases">
        <authorList>
            <consortium name="DOE Joint Genome Institute"/>
            <person name="Kuo A."/>
            <person name="Tarkka M."/>
            <person name="Buscot F."/>
            <person name="Kohler A."/>
            <person name="Nagy L.G."/>
            <person name="Floudas D."/>
            <person name="Copeland A."/>
            <person name="Barry K.W."/>
            <person name="Cichocki N."/>
            <person name="Veneault-Fourrey C."/>
            <person name="LaButti K."/>
            <person name="Lindquist E.A."/>
            <person name="Lipzen A."/>
            <person name="Lundell T."/>
            <person name="Morin E."/>
            <person name="Murat C."/>
            <person name="Sun H."/>
            <person name="Tunlid A."/>
            <person name="Henrissat B."/>
            <person name="Grigoriev I.V."/>
            <person name="Hibbett D.S."/>
            <person name="Martin F."/>
            <person name="Nordberg H.P."/>
            <person name="Cantor M.N."/>
            <person name="Hua S.X."/>
        </authorList>
    </citation>
    <scope>NUCLEOTIDE SEQUENCE [LARGE SCALE GENOMIC DNA]</scope>
    <source>
        <strain evidence="3 4">F 1598</strain>
    </source>
</reference>